<dbReference type="PANTHER" id="PTHR23517:SF3">
    <property type="entry name" value="INTEGRAL MEMBRANE TRANSPORT PROTEIN"/>
    <property type="match status" value="1"/>
</dbReference>
<name>A0A250B4J3_9GAMM</name>
<comment type="subcellular location">
    <subcellularLocation>
        <location evidence="1">Cell membrane</location>
        <topology evidence="1">Multi-pass membrane protein</topology>
    </subcellularLocation>
</comment>
<protein>
    <recommendedName>
        <fullName evidence="10">Major facilitator superfamily (MFS) profile domain-containing protein</fullName>
    </recommendedName>
</protein>
<dbReference type="GO" id="GO:0022857">
    <property type="term" value="F:transmembrane transporter activity"/>
    <property type="evidence" value="ECO:0007669"/>
    <property type="project" value="InterPro"/>
</dbReference>
<dbReference type="KEGG" id="gqu:AWC35_18450"/>
<keyword evidence="6 7" id="KW-0472">Membrane</keyword>
<dbReference type="OrthoDB" id="9793283at2"/>
<sequence>MMDKRLPGVLKIRLTASIFNRLSTDSLIIYLTIFMVGKIGSELAGATTIAILLVGFITNLYGGAYSDAKPNRWILPFGWGAHTLVMFPMLISINYSICFFILFYLVKNIIFSFILPSAEKLIFNHTNEGNRRYFLQINSWLSGVSSAMGILIGAYLYTKGIEYVIIFSMLMSLVVSICYSYTQKHWSDFNDIGKNNENGKVTLVDYQHVFKNKNAILIIASAIMLSGMEFSFGQYIPVYISNLSFYSFLNEKLIPGIEYFSWIKTISVICGMFFSFYFILLIRKSDKKTSTRMLVFSMSTFVLSYALMLFYIKSPIFFASFAILSSLMGVIYHPIIYSEYMNHIDKKRSGIYLSLHSLIGRIGNVLAGVILMISDTIGHNGVILTILLMGATSILIMVPIFRNCGDIEGIPVSYNNDEYKKPSSTNT</sequence>
<evidence type="ECO:0000256" key="7">
    <source>
        <dbReference type="SAM" id="Phobius"/>
    </source>
</evidence>
<evidence type="ECO:0000313" key="8">
    <source>
        <dbReference type="EMBL" id="ATA21168.1"/>
    </source>
</evidence>
<evidence type="ECO:0000256" key="5">
    <source>
        <dbReference type="ARBA" id="ARBA00022989"/>
    </source>
</evidence>
<feature type="transmembrane region" description="Helical" evidence="7">
    <location>
        <begin position="43"/>
        <end position="61"/>
    </location>
</feature>
<dbReference type="GO" id="GO:0005886">
    <property type="term" value="C:plasma membrane"/>
    <property type="evidence" value="ECO:0007669"/>
    <property type="project" value="UniProtKB-SubCell"/>
</dbReference>
<keyword evidence="5 7" id="KW-1133">Transmembrane helix</keyword>
<dbReference type="SUPFAM" id="SSF103473">
    <property type="entry name" value="MFS general substrate transporter"/>
    <property type="match status" value="1"/>
</dbReference>
<gene>
    <name evidence="8" type="ORF">AWC35_18450</name>
</gene>
<feature type="transmembrane region" description="Helical" evidence="7">
    <location>
        <begin position="318"/>
        <end position="338"/>
    </location>
</feature>
<proteinExistence type="predicted"/>
<evidence type="ECO:0000256" key="4">
    <source>
        <dbReference type="ARBA" id="ARBA00022692"/>
    </source>
</evidence>
<keyword evidence="2" id="KW-0813">Transport</keyword>
<evidence type="ECO:0000313" key="9">
    <source>
        <dbReference type="Proteomes" id="UP000217182"/>
    </source>
</evidence>
<dbReference type="PANTHER" id="PTHR23517">
    <property type="entry name" value="RESISTANCE PROTEIN MDTM, PUTATIVE-RELATED-RELATED"/>
    <property type="match status" value="1"/>
</dbReference>
<feature type="transmembrane region" description="Helical" evidence="7">
    <location>
        <begin position="215"/>
        <end position="240"/>
    </location>
</feature>
<accession>A0A250B4J3</accession>
<keyword evidence="9" id="KW-1185">Reference proteome</keyword>
<dbReference type="Proteomes" id="UP000217182">
    <property type="component" value="Chromosome"/>
</dbReference>
<dbReference type="InterPro" id="IPR011701">
    <property type="entry name" value="MFS"/>
</dbReference>
<feature type="transmembrane region" description="Helical" evidence="7">
    <location>
        <begin position="163"/>
        <end position="182"/>
    </location>
</feature>
<keyword evidence="3" id="KW-1003">Cell membrane</keyword>
<evidence type="ECO:0008006" key="10">
    <source>
        <dbReference type="Google" id="ProtNLM"/>
    </source>
</evidence>
<dbReference type="InterPro" id="IPR050171">
    <property type="entry name" value="MFS_Transporters"/>
</dbReference>
<evidence type="ECO:0000256" key="3">
    <source>
        <dbReference type="ARBA" id="ARBA00022475"/>
    </source>
</evidence>
<dbReference type="EMBL" id="CP014136">
    <property type="protein sequence ID" value="ATA21168.1"/>
    <property type="molecule type" value="Genomic_DNA"/>
</dbReference>
<evidence type="ECO:0000256" key="1">
    <source>
        <dbReference type="ARBA" id="ARBA00004651"/>
    </source>
</evidence>
<reference evidence="8 9" key="1">
    <citation type="submission" date="2016-01" db="EMBL/GenBank/DDBJ databases">
        <authorList>
            <person name="Oliw E.H."/>
        </authorList>
    </citation>
    <scope>NUCLEOTIDE SEQUENCE [LARGE SCALE GENOMIC DNA]</scope>
    <source>
        <strain evidence="8 9">FRB97</strain>
    </source>
</reference>
<feature type="transmembrane region" description="Helical" evidence="7">
    <location>
        <begin position="350"/>
        <end position="373"/>
    </location>
</feature>
<dbReference type="Gene3D" id="1.20.1250.20">
    <property type="entry name" value="MFS general substrate transporter like domains"/>
    <property type="match status" value="1"/>
</dbReference>
<dbReference type="Pfam" id="PF07690">
    <property type="entry name" value="MFS_1"/>
    <property type="match status" value="1"/>
</dbReference>
<dbReference type="AlphaFoldDB" id="A0A250B4J3"/>
<organism evidence="8 9">
    <name type="scientific">Gibbsiella quercinecans</name>
    <dbReference type="NCBI Taxonomy" id="929813"/>
    <lineage>
        <taxon>Bacteria</taxon>
        <taxon>Pseudomonadati</taxon>
        <taxon>Pseudomonadota</taxon>
        <taxon>Gammaproteobacteria</taxon>
        <taxon>Enterobacterales</taxon>
        <taxon>Yersiniaceae</taxon>
        <taxon>Gibbsiella</taxon>
    </lineage>
</organism>
<dbReference type="RefSeq" id="WP_095847752.1">
    <property type="nucleotide sequence ID" value="NZ_CP014136.1"/>
</dbReference>
<feature type="transmembrane region" description="Helical" evidence="7">
    <location>
        <begin position="260"/>
        <end position="282"/>
    </location>
</feature>
<keyword evidence="4 7" id="KW-0812">Transmembrane</keyword>
<feature type="transmembrane region" description="Helical" evidence="7">
    <location>
        <begin position="137"/>
        <end position="157"/>
    </location>
</feature>
<dbReference type="InterPro" id="IPR036259">
    <property type="entry name" value="MFS_trans_sf"/>
</dbReference>
<evidence type="ECO:0000256" key="2">
    <source>
        <dbReference type="ARBA" id="ARBA00022448"/>
    </source>
</evidence>
<feature type="transmembrane region" description="Helical" evidence="7">
    <location>
        <begin position="294"/>
        <end position="312"/>
    </location>
</feature>
<evidence type="ECO:0000256" key="6">
    <source>
        <dbReference type="ARBA" id="ARBA00023136"/>
    </source>
</evidence>
<feature type="transmembrane region" description="Helical" evidence="7">
    <location>
        <begin position="379"/>
        <end position="401"/>
    </location>
</feature>